<dbReference type="InterPro" id="IPR013087">
    <property type="entry name" value="Znf_C2H2_type"/>
</dbReference>
<comment type="caution">
    <text evidence="4">The sequence shown here is derived from an EMBL/GenBank/DDBJ whole genome shotgun (WGS) entry which is preliminary data.</text>
</comment>
<dbReference type="PROSITE" id="PS50157">
    <property type="entry name" value="ZINC_FINGER_C2H2_2"/>
    <property type="match status" value="1"/>
</dbReference>
<gene>
    <name evidence="4" type="ORF">D6D13_05919</name>
</gene>
<reference evidence="4" key="1">
    <citation type="submission" date="2018-10" db="EMBL/GenBank/DDBJ databases">
        <title>Fifty Aureobasidium pullulans genomes reveal a recombining polyextremotolerant generalist.</title>
        <authorList>
            <person name="Gostincar C."/>
            <person name="Turk M."/>
            <person name="Zajc J."/>
            <person name="Gunde-Cimerman N."/>
        </authorList>
    </citation>
    <scope>NUCLEOTIDE SEQUENCE [LARGE SCALE GENOMIC DNA]</scope>
    <source>
        <strain evidence="4">EXF-10085</strain>
    </source>
</reference>
<dbReference type="AlphaFoldDB" id="A0A4S9CQR4"/>
<dbReference type="EMBL" id="QZAS01000019">
    <property type="protein sequence ID" value="THX09771.1"/>
    <property type="molecule type" value="Genomic_DNA"/>
</dbReference>
<evidence type="ECO:0000313" key="4">
    <source>
        <dbReference type="EMBL" id="THX09771.1"/>
    </source>
</evidence>
<dbReference type="Gene3D" id="3.30.160.60">
    <property type="entry name" value="Classic Zinc Finger"/>
    <property type="match status" value="1"/>
</dbReference>
<dbReference type="PROSITE" id="PS00028">
    <property type="entry name" value="ZINC_FINGER_C2H2_1"/>
    <property type="match status" value="1"/>
</dbReference>
<protein>
    <recommendedName>
        <fullName evidence="3">C2H2-type domain-containing protein</fullName>
    </recommendedName>
</protein>
<accession>A0A4S9CQR4</accession>
<organism evidence="4">
    <name type="scientific">Aureobasidium pullulans</name>
    <name type="common">Black yeast</name>
    <name type="synonym">Pullularia pullulans</name>
    <dbReference type="NCBI Taxonomy" id="5580"/>
    <lineage>
        <taxon>Eukaryota</taxon>
        <taxon>Fungi</taxon>
        <taxon>Dikarya</taxon>
        <taxon>Ascomycota</taxon>
        <taxon>Pezizomycotina</taxon>
        <taxon>Dothideomycetes</taxon>
        <taxon>Dothideomycetidae</taxon>
        <taxon>Dothideales</taxon>
        <taxon>Saccotheciaceae</taxon>
        <taxon>Aureobasidium</taxon>
    </lineage>
</organism>
<feature type="compositionally biased region" description="Pro residues" evidence="2">
    <location>
        <begin position="213"/>
        <end position="241"/>
    </location>
</feature>
<keyword evidence="1" id="KW-0863">Zinc-finger</keyword>
<evidence type="ECO:0000256" key="2">
    <source>
        <dbReference type="SAM" id="MobiDB-lite"/>
    </source>
</evidence>
<name>A0A4S9CQR4_AURPU</name>
<feature type="domain" description="C2H2-type" evidence="3">
    <location>
        <begin position="266"/>
        <end position="296"/>
    </location>
</feature>
<evidence type="ECO:0000259" key="3">
    <source>
        <dbReference type="PROSITE" id="PS50157"/>
    </source>
</evidence>
<proteinExistence type="predicted"/>
<dbReference type="InterPro" id="IPR036236">
    <property type="entry name" value="Znf_C2H2_sf"/>
</dbReference>
<dbReference type="GO" id="GO:0008270">
    <property type="term" value="F:zinc ion binding"/>
    <property type="evidence" value="ECO:0007669"/>
    <property type="project" value="UniProtKB-KW"/>
</dbReference>
<dbReference type="SUPFAM" id="SSF57667">
    <property type="entry name" value="beta-beta-alpha zinc fingers"/>
    <property type="match status" value="1"/>
</dbReference>
<keyword evidence="1" id="KW-0479">Metal-binding</keyword>
<keyword evidence="1" id="KW-0862">Zinc</keyword>
<feature type="region of interest" description="Disordered" evidence="2">
    <location>
        <begin position="209"/>
        <end position="254"/>
    </location>
</feature>
<sequence length="297" mass="32889">MMNKQQLDALSFELCHQNNPHVMVVSYNNLDDETVTFHQSVGIAISAFYSLLLPAHHHFLHDGHYLAQWLERGEFDQPSYLVDTIMDDLSNIVDHGFRLISIYSQEDYNRLIIDSGVPAPPSEQTTTFADAPSHALIDAPIAYSPPIAWSSDGDMPSENPVDVEDIVMFDHDTPPAGVPFMENGIYALMDENARARLWMPVDWQDPPLFAEPTPGPIPVPNPPAANPPAANPPAANPPAPTPAATSSNTPVENRDLNVPLDARRVFACNFPGCGKKLTRSSDLRRHWHNVHRGHTQT</sequence>
<evidence type="ECO:0000256" key="1">
    <source>
        <dbReference type="PROSITE-ProRule" id="PRU00042"/>
    </source>
</evidence>